<feature type="domain" description="PAS" evidence="2">
    <location>
        <begin position="136"/>
        <end position="203"/>
    </location>
</feature>
<dbReference type="InterPro" id="IPR000644">
    <property type="entry name" value="CBS_dom"/>
</dbReference>
<evidence type="ECO:0000259" key="2">
    <source>
        <dbReference type="PROSITE" id="PS50112"/>
    </source>
</evidence>
<dbReference type="Gene3D" id="1.10.3210.10">
    <property type="entry name" value="Hypothetical protein af1432"/>
    <property type="match status" value="1"/>
</dbReference>
<dbReference type="InterPro" id="IPR003607">
    <property type="entry name" value="HD/PDEase_dom"/>
</dbReference>
<evidence type="ECO:0000256" key="1">
    <source>
        <dbReference type="PROSITE-ProRule" id="PRU00703"/>
    </source>
</evidence>
<dbReference type="AlphaFoldDB" id="A0A2T2XJ42"/>
<organism evidence="4 5">
    <name type="scientific">Sulfobacillus benefaciens</name>
    <dbReference type="NCBI Taxonomy" id="453960"/>
    <lineage>
        <taxon>Bacteria</taxon>
        <taxon>Bacillati</taxon>
        <taxon>Bacillota</taxon>
        <taxon>Clostridia</taxon>
        <taxon>Eubacteriales</taxon>
        <taxon>Clostridiales Family XVII. Incertae Sedis</taxon>
        <taxon>Sulfobacillus</taxon>
    </lineage>
</organism>
<dbReference type="InterPro" id="IPR035965">
    <property type="entry name" value="PAS-like_dom_sf"/>
</dbReference>
<dbReference type="CDD" id="cd00077">
    <property type="entry name" value="HDc"/>
    <property type="match status" value="1"/>
</dbReference>
<dbReference type="Pfam" id="PF01966">
    <property type="entry name" value="HD"/>
    <property type="match status" value="1"/>
</dbReference>
<comment type="caution">
    <text evidence="4">The sequence shown here is derived from an EMBL/GenBank/DDBJ whole genome shotgun (WGS) entry which is preliminary data.</text>
</comment>
<sequence>MKTSFIMDSDYLSGYPEDSALLIHWMVKSSPHRTLYVVDHDQRLMGVVRIEDAQAKLSANLEQLMVPQDEVAMVSPDDEVEILLPLFRTHPDWSSIPVVSEGKLLGIVSREWEPPPEPVTDENWRNIPLAQLQQYVLDALYTGLIIVDDQGVTRMLNPAGAEILGVDQAKVVGKPYEELAQYLFPHMRDYLKVSAVPKVLVGAADRGERQLLLPNGRHVLFKFATIRDKKKLRAILITFMDITPQKQAEASAHQQQRELEMAFGLTLPNSKVEAKLKSSPEYQDIYDPETGRARVTGVIPDGTYHHVINGLRIMAELKDIGVFQLVGIDKDTLVQAFIFHDIGKAQPILQVGELFIPQDTFEPGYLHAARSADWARKDYHVTADVEWLVRYHHTPETELPPDFPSALKPMMRIFQLVDGLSAGMTRRSAYVAPMSLNGSVLTIEESSLDRRYDRRYRLAIYTGEMIPLPKD</sequence>
<gene>
    <name evidence="4" type="ORF">C7B46_05005</name>
</gene>
<dbReference type="InterPro" id="IPR046342">
    <property type="entry name" value="CBS_dom_sf"/>
</dbReference>
<evidence type="ECO:0000259" key="3">
    <source>
        <dbReference type="PROSITE" id="PS51371"/>
    </source>
</evidence>
<protein>
    <submittedName>
        <fullName evidence="4">Uncharacterized protein</fullName>
    </submittedName>
</protein>
<dbReference type="SMART" id="SM00091">
    <property type="entry name" value="PAS"/>
    <property type="match status" value="1"/>
</dbReference>
<dbReference type="InterPro" id="IPR000014">
    <property type="entry name" value="PAS"/>
</dbReference>
<name>A0A2T2XJ42_9FIRM</name>
<dbReference type="Proteomes" id="UP000242972">
    <property type="component" value="Unassembled WGS sequence"/>
</dbReference>
<dbReference type="Pfam" id="PF08448">
    <property type="entry name" value="PAS_4"/>
    <property type="match status" value="1"/>
</dbReference>
<dbReference type="NCBIfam" id="TIGR00229">
    <property type="entry name" value="sensory_box"/>
    <property type="match status" value="1"/>
</dbReference>
<keyword evidence="1" id="KW-0129">CBS domain</keyword>
<evidence type="ECO:0000313" key="4">
    <source>
        <dbReference type="EMBL" id="PSR34496.1"/>
    </source>
</evidence>
<reference evidence="4 5" key="1">
    <citation type="journal article" date="2014" name="BMC Genomics">
        <title>Comparison of environmental and isolate Sulfobacillus genomes reveals diverse carbon, sulfur, nitrogen, and hydrogen metabolisms.</title>
        <authorList>
            <person name="Justice N.B."/>
            <person name="Norman A."/>
            <person name="Brown C.T."/>
            <person name="Singh A."/>
            <person name="Thomas B.C."/>
            <person name="Banfield J.F."/>
        </authorList>
    </citation>
    <scope>NUCLEOTIDE SEQUENCE [LARGE SCALE GENOMIC DNA]</scope>
    <source>
        <strain evidence="4">AMDSBA4</strain>
    </source>
</reference>
<dbReference type="Gene3D" id="3.10.580.10">
    <property type="entry name" value="CBS-domain"/>
    <property type="match status" value="1"/>
</dbReference>
<dbReference type="PROSITE" id="PS51371">
    <property type="entry name" value="CBS"/>
    <property type="match status" value="1"/>
</dbReference>
<accession>A0A2T2XJ42</accession>
<dbReference type="Pfam" id="PF00571">
    <property type="entry name" value="CBS"/>
    <property type="match status" value="1"/>
</dbReference>
<dbReference type="EMBL" id="PXYW01000008">
    <property type="protein sequence ID" value="PSR34496.1"/>
    <property type="molecule type" value="Genomic_DNA"/>
</dbReference>
<dbReference type="CDD" id="cd00130">
    <property type="entry name" value="PAS"/>
    <property type="match status" value="1"/>
</dbReference>
<dbReference type="SUPFAM" id="SSF109604">
    <property type="entry name" value="HD-domain/PDEase-like"/>
    <property type="match status" value="1"/>
</dbReference>
<feature type="domain" description="CBS" evidence="3">
    <location>
        <begin position="65"/>
        <end position="111"/>
    </location>
</feature>
<dbReference type="InterPro" id="IPR006674">
    <property type="entry name" value="HD_domain"/>
</dbReference>
<dbReference type="SUPFAM" id="SSF54631">
    <property type="entry name" value="CBS-domain pair"/>
    <property type="match status" value="1"/>
</dbReference>
<proteinExistence type="predicted"/>
<evidence type="ECO:0000313" key="5">
    <source>
        <dbReference type="Proteomes" id="UP000242972"/>
    </source>
</evidence>
<dbReference type="PROSITE" id="PS50112">
    <property type="entry name" value="PAS"/>
    <property type="match status" value="1"/>
</dbReference>
<dbReference type="InterPro" id="IPR013656">
    <property type="entry name" value="PAS_4"/>
</dbReference>
<dbReference type="SUPFAM" id="SSF55785">
    <property type="entry name" value="PYP-like sensor domain (PAS domain)"/>
    <property type="match status" value="1"/>
</dbReference>
<dbReference type="Gene3D" id="3.30.450.20">
    <property type="entry name" value="PAS domain"/>
    <property type="match status" value="1"/>
</dbReference>